<keyword evidence="1" id="KW-0472">Membrane</keyword>
<evidence type="ECO:0000256" key="1">
    <source>
        <dbReference type="SAM" id="Phobius"/>
    </source>
</evidence>
<dbReference type="Proteomes" id="UP000324760">
    <property type="component" value="Chromosome"/>
</dbReference>
<reference evidence="2 3" key="1">
    <citation type="journal article" date="2019" name="Biochem. Eng. J.">
        <title>Metabolic engineering of the marine bacteria Neptunomonas concharum for the production of acetoin and meso-2,3-butanediol from acetate.</title>
        <authorList>
            <person name="Li W."/>
            <person name="Pu N."/>
            <person name="Liu C.-X."/>
            <person name="Yuan Q.-P."/>
            <person name="Li Z.-J."/>
        </authorList>
    </citation>
    <scope>NUCLEOTIDE SEQUENCE [LARGE SCALE GENOMIC DNA]</scope>
    <source>
        <strain evidence="2 3">JCM17730</strain>
    </source>
</reference>
<feature type="transmembrane region" description="Helical" evidence="1">
    <location>
        <begin position="73"/>
        <end position="90"/>
    </location>
</feature>
<feature type="transmembrane region" description="Helical" evidence="1">
    <location>
        <begin position="24"/>
        <end position="44"/>
    </location>
</feature>
<accession>A0A5P1RC49</accession>
<dbReference type="KEGG" id="ncu:F0U83_09055"/>
<dbReference type="Pfam" id="PF05987">
    <property type="entry name" value="DUF898"/>
    <property type="match status" value="1"/>
</dbReference>
<evidence type="ECO:0000313" key="3">
    <source>
        <dbReference type="Proteomes" id="UP000324760"/>
    </source>
</evidence>
<dbReference type="OrthoDB" id="9765721at2"/>
<proteinExistence type="predicted"/>
<keyword evidence="1" id="KW-0812">Transmembrane</keyword>
<dbReference type="InterPro" id="IPR010295">
    <property type="entry name" value="DUF898"/>
</dbReference>
<feature type="transmembrane region" description="Helical" evidence="1">
    <location>
        <begin position="97"/>
        <end position="114"/>
    </location>
</feature>
<keyword evidence="1" id="KW-1133">Transmembrane helix</keyword>
<keyword evidence="3" id="KW-1185">Reference proteome</keyword>
<dbReference type="EMBL" id="CP043869">
    <property type="protein sequence ID" value="QEQ96856.1"/>
    <property type="molecule type" value="Genomic_DNA"/>
</dbReference>
<dbReference type="AlphaFoldDB" id="A0A5P1RC49"/>
<dbReference type="RefSeq" id="WP_138988231.1">
    <property type="nucleotide sequence ID" value="NZ_CP043869.1"/>
</dbReference>
<protein>
    <submittedName>
        <fullName evidence="2">DUF898 family protein</fullName>
    </submittedName>
</protein>
<name>A0A5P1RC49_9GAMM</name>
<gene>
    <name evidence="2" type="ORF">F0U83_09055</name>
</gene>
<organism evidence="2 3">
    <name type="scientific">Neptunomonas concharum</name>
    <dbReference type="NCBI Taxonomy" id="1031538"/>
    <lineage>
        <taxon>Bacteria</taxon>
        <taxon>Pseudomonadati</taxon>
        <taxon>Pseudomonadota</taxon>
        <taxon>Gammaproteobacteria</taxon>
        <taxon>Oceanospirillales</taxon>
        <taxon>Oceanospirillaceae</taxon>
        <taxon>Neptunomonas</taxon>
    </lineage>
</organism>
<sequence>MDEPIVQESTTQPFKFTGNGREYFKIWIVNILLSIVTLGIYSAWAKVRTNRYFYGNTFFNDANFEYHATGWQIFKGRIIAAIALLIYVAVSELFPQVGFGLMLIILLATPWIIWNSYRFNARITSYRQVRFSFDGSLSNAYKYMLLLPFLPAVAIGLIAGTTWLLFGMNSIMAVFILAALAMISIYAMGPYVQALMYRYRWNNAHYGQGDFSANISISVFFKTYLFILGIFLLFAAIIAAIGYAAGAGAMISAQKEAGTEPGLFNIFFLVGYLFTLMFSFWAKAYMETRINNHVFNELKLDNVLNLHSNLQVKPLFWIHITNLFLIIFTLGLAIPFAKVRLANYRADSTSGTITQDLAHYASLQQQKQSALGDELGEAFDLQGDLGISL</sequence>
<feature type="transmembrane region" description="Helical" evidence="1">
    <location>
        <begin position="173"/>
        <end position="192"/>
    </location>
</feature>
<evidence type="ECO:0000313" key="2">
    <source>
        <dbReference type="EMBL" id="QEQ96856.1"/>
    </source>
</evidence>
<feature type="transmembrane region" description="Helical" evidence="1">
    <location>
        <begin position="263"/>
        <end position="282"/>
    </location>
</feature>
<feature type="transmembrane region" description="Helical" evidence="1">
    <location>
        <begin position="224"/>
        <end position="251"/>
    </location>
</feature>
<feature type="transmembrane region" description="Helical" evidence="1">
    <location>
        <begin position="316"/>
        <end position="337"/>
    </location>
</feature>
<feature type="transmembrane region" description="Helical" evidence="1">
    <location>
        <begin position="143"/>
        <end position="166"/>
    </location>
</feature>